<dbReference type="OrthoDB" id="3269353at2759"/>
<evidence type="ECO:0000256" key="1">
    <source>
        <dbReference type="SAM" id="MobiDB-lite"/>
    </source>
</evidence>
<dbReference type="EMBL" id="CAFZ01000003">
    <property type="protein sequence ID" value="CCA66580.1"/>
    <property type="molecule type" value="Genomic_DNA"/>
</dbReference>
<feature type="compositionally biased region" description="Basic and acidic residues" evidence="1">
    <location>
        <begin position="52"/>
        <end position="75"/>
    </location>
</feature>
<feature type="compositionally biased region" description="Polar residues" evidence="1">
    <location>
        <begin position="1"/>
        <end position="11"/>
    </location>
</feature>
<feature type="compositionally biased region" description="Polar residues" evidence="1">
    <location>
        <begin position="530"/>
        <end position="539"/>
    </location>
</feature>
<evidence type="ECO:0000313" key="2">
    <source>
        <dbReference type="EMBL" id="CCA66580.1"/>
    </source>
</evidence>
<dbReference type="HOGENOM" id="CLU_004026_0_0_1"/>
<dbReference type="InParanoid" id="G4T5H1"/>
<gene>
    <name evidence="2" type="ORF">PIIN_00263</name>
</gene>
<feature type="region of interest" description="Disordered" evidence="1">
    <location>
        <begin position="529"/>
        <end position="554"/>
    </location>
</feature>
<proteinExistence type="predicted"/>
<dbReference type="AlphaFoldDB" id="G4T5H1"/>
<dbReference type="STRING" id="1109443.G4T5H1"/>
<accession>G4T5H1</accession>
<name>G4T5H1_SERID</name>
<organism evidence="2 3">
    <name type="scientific">Serendipita indica (strain DSM 11827)</name>
    <name type="common">Root endophyte fungus</name>
    <name type="synonym">Piriformospora indica</name>
    <dbReference type="NCBI Taxonomy" id="1109443"/>
    <lineage>
        <taxon>Eukaryota</taxon>
        <taxon>Fungi</taxon>
        <taxon>Dikarya</taxon>
        <taxon>Basidiomycota</taxon>
        <taxon>Agaricomycotina</taxon>
        <taxon>Agaricomycetes</taxon>
        <taxon>Sebacinales</taxon>
        <taxon>Serendipitaceae</taxon>
        <taxon>Serendipita</taxon>
    </lineage>
</organism>
<dbReference type="eggNOG" id="ENOG502S8P6">
    <property type="taxonomic scope" value="Eukaryota"/>
</dbReference>
<feature type="region of interest" description="Disordered" evidence="1">
    <location>
        <begin position="446"/>
        <end position="465"/>
    </location>
</feature>
<protein>
    <submittedName>
        <fullName evidence="2">Uncharacterized protein</fullName>
    </submittedName>
</protein>
<sequence length="1246" mass="137051">MSNPQATSSPGRPTVLRAFTLGSSSAHHRPRAPLSPPETERSVPAALSLDRGSVDRTLHTVEHVDKERLREEGTTRHLRRKPSLSYNQLPAPARQPPARKWLLVVTPPGSLNTEPVLGHTLAHGPPGRFQSGILMPLYSTMYAQLSAISREFNLPSIVGVCLYLHVNQAGLNIAPRISDEAWQFLWGPYLGSDENSPALPGGIPVCGQIEFDIDIRKARWYDAWVNGVSLDTSIPPSVAHTMTRWYNEHREAGHEEAETDGASTTQRPRPILRPLALSTLHEAQNKTAQKYRAINSMEGVVAESIGSKRHNKRLSPVIQVDEPAVIQQQKDLDTLVRNWRATTPMGPAMPITEVAAGSVPDTYDTNMFSDIDMEDYEWAVSSTGPPSQWPASPAFDRPLRSVDLEGRMAGSVALTPSVATSFGPDDSLATPATSNVVRYPSPDIAGRLLEDSPPTPTTATSWGAPSVWPLSPPTMTYIHTPDVAARGYISVPNTPTTATSWGAPSVWPETPFSSFKVRTPDVATRMYESVPSTPTTATSWGAPEVWPPSPVEISRPATPGIADRVDGDEEEVFRFVWPFYPSDETRPSNSVWPFFVPESHETSYMGWPFYSTTESQCYSQTIEASSSNAPLRETQRRTRDLQTIYRQSESETTPSSFAWPFFTASPSAASVNESMTSGVYPHLVIYPPIYPRLEISSGISCGSAELPRVQKTPFVGKVCPSYACEHPTRPPPAMPTTVETIRTLVDTIRRADPDILIYNAVGGSLSSRSETLPMSYGHFNLYPDVYPSIVPYPPFYEACVEKKPPSSPSSSSKEPLGLPTRLNSQYPLFDLYPALYPSIVVYPSVKLAVEVKLKAEPIQSLHLKSCYPNLVIYRPVYPVFDIYPACEITSTKSKEETPRDIKVTLMAEYPNLVIYPAVYPSIDIYPAAKLDESRASGSQEATQPAGVRIPSHYPNLVIYPAVYPTFDIYPATTVTSPAEDRAPLHAGSKMAPIRLPVFYPNLDIYAPAYPYFDIYPAVPTPPLRQPIVPSFSYPHIVIYEPLRTINGDGKAETKAVNVRLAPSYPIFDLYPAGYPHLVIYPSVAKRSSLSISVHLGESANRLQAAPLSPRRSRRTSNPWVLEPLRTQGHSRRLSNVRIDRDLVAPVSGLSRAQHRTRESISDLYQEGMDPVLSSLESASQAVRRQFVKEVAPALAARKVSSARVDGVQSSLLGRAKTFAAAPPVPAIPVELRHKLSLTSLSSRTSS</sequence>
<feature type="region of interest" description="Disordered" evidence="1">
    <location>
        <begin position="1"/>
        <end position="93"/>
    </location>
</feature>
<dbReference type="OMA" id="THQYPPI"/>
<evidence type="ECO:0000313" key="3">
    <source>
        <dbReference type="Proteomes" id="UP000007148"/>
    </source>
</evidence>
<reference evidence="2 3" key="1">
    <citation type="journal article" date="2011" name="PLoS Pathog.">
        <title>Endophytic Life Strategies Decoded by Genome and Transcriptome Analyses of the Mutualistic Root Symbiont Piriformospora indica.</title>
        <authorList>
            <person name="Zuccaro A."/>
            <person name="Lahrmann U."/>
            <person name="Guldener U."/>
            <person name="Langen G."/>
            <person name="Pfiffi S."/>
            <person name="Biedenkopf D."/>
            <person name="Wong P."/>
            <person name="Samans B."/>
            <person name="Grimm C."/>
            <person name="Basiewicz M."/>
            <person name="Murat C."/>
            <person name="Martin F."/>
            <person name="Kogel K.H."/>
        </authorList>
    </citation>
    <scope>NUCLEOTIDE SEQUENCE [LARGE SCALE GENOMIC DNA]</scope>
    <source>
        <strain evidence="2 3">DSM 11827</strain>
    </source>
</reference>
<keyword evidence="3" id="KW-1185">Reference proteome</keyword>
<dbReference type="Proteomes" id="UP000007148">
    <property type="component" value="Unassembled WGS sequence"/>
</dbReference>
<comment type="caution">
    <text evidence="2">The sequence shown here is derived from an EMBL/GenBank/DDBJ whole genome shotgun (WGS) entry which is preliminary data.</text>
</comment>